<feature type="transmembrane region" description="Helical" evidence="12">
    <location>
        <begin position="738"/>
        <end position="757"/>
    </location>
</feature>
<dbReference type="GO" id="GO:0009507">
    <property type="term" value="C:chloroplast"/>
    <property type="evidence" value="ECO:0007669"/>
    <property type="project" value="UniProtKB-SubCell"/>
</dbReference>
<evidence type="ECO:0000256" key="12">
    <source>
        <dbReference type="SAM" id="Phobius"/>
    </source>
</evidence>
<evidence type="ECO:0000256" key="1">
    <source>
        <dbReference type="ARBA" id="ARBA00004141"/>
    </source>
</evidence>
<comment type="caution">
    <text evidence="14">The sequence shown here is derived from an EMBL/GenBank/DDBJ whole genome shotgun (WGS) entry which is preliminary data.</text>
</comment>
<dbReference type="Gene3D" id="3.40.50.300">
    <property type="entry name" value="P-loop containing nucleotide triphosphate hydrolases"/>
    <property type="match status" value="1"/>
</dbReference>
<dbReference type="GO" id="GO:0005524">
    <property type="term" value="F:ATP binding"/>
    <property type="evidence" value="ECO:0007669"/>
    <property type="project" value="InterPro"/>
</dbReference>
<keyword evidence="4" id="KW-0150">Chloroplast</keyword>
<evidence type="ECO:0000256" key="6">
    <source>
        <dbReference type="ARBA" id="ARBA00022679"/>
    </source>
</evidence>
<feature type="transmembrane region" description="Helical" evidence="12">
    <location>
        <begin position="702"/>
        <end position="726"/>
    </location>
</feature>
<evidence type="ECO:0000256" key="3">
    <source>
        <dbReference type="ARBA" id="ARBA00005985"/>
    </source>
</evidence>
<keyword evidence="9 12" id="KW-1133">Transmembrane helix</keyword>
<feature type="transmembrane region" description="Helical" evidence="12">
    <location>
        <begin position="628"/>
        <end position="648"/>
    </location>
</feature>
<gene>
    <name evidence="14" type="primary">HPT2</name>
    <name evidence="14" type="ORF">AK812_SmicGene7516</name>
</gene>
<accession>A0A1Q9ENC7</accession>
<evidence type="ECO:0000256" key="2">
    <source>
        <dbReference type="ARBA" id="ARBA00004229"/>
    </source>
</evidence>
<dbReference type="InterPro" id="IPR044502">
    <property type="entry name" value="AtHST-like"/>
</dbReference>
<feature type="transmembrane region" description="Helical" evidence="12">
    <location>
        <begin position="604"/>
        <end position="621"/>
    </location>
</feature>
<dbReference type="Proteomes" id="UP000186817">
    <property type="component" value="Unassembled WGS sequence"/>
</dbReference>
<dbReference type="NCBIfam" id="NF009525">
    <property type="entry name" value="PRK12887.1"/>
    <property type="match status" value="1"/>
</dbReference>
<dbReference type="Gene3D" id="1.10.357.140">
    <property type="entry name" value="UbiA prenyltransferase"/>
    <property type="match status" value="1"/>
</dbReference>
<feature type="transmembrane region" description="Helical" evidence="12">
    <location>
        <begin position="769"/>
        <end position="787"/>
    </location>
</feature>
<evidence type="ECO:0000256" key="8">
    <source>
        <dbReference type="ARBA" id="ARBA00022946"/>
    </source>
</evidence>
<comment type="similarity">
    <text evidence="3">Belongs to the UbiA prenyltransferase family.</text>
</comment>
<dbReference type="InterPro" id="IPR000537">
    <property type="entry name" value="UbiA_prenyltransferase"/>
</dbReference>
<evidence type="ECO:0000256" key="5">
    <source>
        <dbReference type="ARBA" id="ARBA00022640"/>
    </source>
</evidence>
<dbReference type="SUPFAM" id="SSF52540">
    <property type="entry name" value="P-loop containing nucleoside triphosphate hydrolases"/>
    <property type="match status" value="1"/>
</dbReference>
<keyword evidence="6 14" id="KW-0808">Transferase</keyword>
<feature type="region of interest" description="Disordered" evidence="11">
    <location>
        <begin position="344"/>
        <end position="365"/>
    </location>
</feature>
<dbReference type="InterPro" id="IPR003439">
    <property type="entry name" value="ABC_transporter-like_ATP-bd"/>
</dbReference>
<evidence type="ECO:0000256" key="4">
    <source>
        <dbReference type="ARBA" id="ARBA00022528"/>
    </source>
</evidence>
<proteinExistence type="inferred from homology"/>
<dbReference type="CDD" id="cd13960">
    <property type="entry name" value="PT_UbiA_HPT1"/>
    <property type="match status" value="1"/>
</dbReference>
<dbReference type="GO" id="GO:0016020">
    <property type="term" value="C:membrane"/>
    <property type="evidence" value="ECO:0007669"/>
    <property type="project" value="UniProtKB-SubCell"/>
</dbReference>
<reference evidence="14 15" key="1">
    <citation type="submission" date="2016-02" db="EMBL/GenBank/DDBJ databases">
        <title>Genome analysis of coral dinoflagellate symbionts highlights evolutionary adaptations to a symbiotic lifestyle.</title>
        <authorList>
            <person name="Aranda M."/>
            <person name="Li Y."/>
            <person name="Liew Y.J."/>
            <person name="Baumgarten S."/>
            <person name="Simakov O."/>
            <person name="Wilson M."/>
            <person name="Piel J."/>
            <person name="Ashoor H."/>
            <person name="Bougouffa S."/>
            <person name="Bajic V.B."/>
            <person name="Ryu T."/>
            <person name="Ravasi T."/>
            <person name="Bayer T."/>
            <person name="Micklem G."/>
            <person name="Kim H."/>
            <person name="Bhak J."/>
            <person name="Lajeunesse T.C."/>
            <person name="Voolstra C.R."/>
        </authorList>
    </citation>
    <scope>NUCLEOTIDE SEQUENCE [LARGE SCALE GENOMIC DNA]</scope>
    <source>
        <strain evidence="14 15">CCMP2467</strain>
    </source>
</reference>
<dbReference type="GO" id="GO:0004659">
    <property type="term" value="F:prenyltransferase activity"/>
    <property type="evidence" value="ECO:0007669"/>
    <property type="project" value="InterPro"/>
</dbReference>
<dbReference type="EMBL" id="LSRX01000107">
    <property type="protein sequence ID" value="OLQ08933.1"/>
    <property type="molecule type" value="Genomic_DNA"/>
</dbReference>
<evidence type="ECO:0000313" key="14">
    <source>
        <dbReference type="EMBL" id="OLQ08933.1"/>
    </source>
</evidence>
<dbReference type="PANTHER" id="PTHR43009">
    <property type="entry name" value="HOMOGENTISATE SOLANESYLTRANSFERASE, CHLOROPLASTIC"/>
    <property type="match status" value="1"/>
</dbReference>
<dbReference type="Pfam" id="PF00005">
    <property type="entry name" value="ABC_tran"/>
    <property type="match status" value="1"/>
</dbReference>
<feature type="transmembrane region" description="Helical" evidence="12">
    <location>
        <begin position="528"/>
        <end position="549"/>
    </location>
</feature>
<evidence type="ECO:0000256" key="11">
    <source>
        <dbReference type="SAM" id="MobiDB-lite"/>
    </source>
</evidence>
<feature type="transmembrane region" description="Helical" evidence="12">
    <location>
        <begin position="660"/>
        <end position="681"/>
    </location>
</feature>
<keyword evidence="7 12" id="KW-0812">Transmembrane</keyword>
<dbReference type="AlphaFoldDB" id="A0A1Q9ENC7"/>
<evidence type="ECO:0000256" key="7">
    <source>
        <dbReference type="ARBA" id="ARBA00022692"/>
    </source>
</evidence>
<keyword evidence="10 12" id="KW-0472">Membrane</keyword>
<evidence type="ECO:0000256" key="10">
    <source>
        <dbReference type="ARBA" id="ARBA00023136"/>
    </source>
</evidence>
<sequence length="788" mass="86157">MGATKLPKPLPDIRKVREHLELFGRIKGIPNHVPWQDWGEFGAFGARPEGLSLRPAAFTKAIKELCDQMMQDLSLSPHVDKLAMTLSGGNKRKLSLAIALMASPPLVFLDEPSEAETTRLPKRTRLSRLRFADSLTETPKLSGTRVILTTHNMEEAEALCSRVGIMVGGRLRCFGSNQRLKARFGQGYQLEMGSLKLETGRLPDRLDATAVAEQCTAAGKPGCEEGYVEPTLDGGGVYDSLSREGSISALHFAEWWLFEDSALKLNEYLAQHFPGTVALERRELSLEDYGVSQCLASNRAALWTSLEQIFNDFAAMQQEERGPVQGLQMDFGYQQQVLSLMDKHPGPNQANADVPEDPGQSLPRVRRDPVSIMRPLLGPERHCPCCLGPPEVCKRIVEKARSPEELRRSVTLKSLLPEAQRLSSLAAMRAMRGLVGCCLAALLWQRSGSGFLVPSPGASVQQFAGKVPPRLLRRAEAEGAAAVVEEEKSNSVKAFWKFLRPHTIRGTILGSSAMVSRAVLENGQAPDWSLLPTAALGVLALLCGNGYIVGINQIYDVSIDVINKPFLPVAAKELSIPQAWVLIILMAVCGTGLAFHLFGPLIGSLYAFGLFLGTIYSVPPLRLKKSAVAAALIIATVRGFLLNFGVYYATRAMLKVPFGWSYPTIFITCFCSVYALVIAVTKDLPDVQGDLENKIDTFATRFGVGSVATAASAALLANYAAALVWTASPAGHAFRPRVLLSAHAVLALLLVRGLVRLKQSKFSQEGLKAFYRLIWLLFYSEYFLFPFV</sequence>
<dbReference type="OrthoDB" id="1502398at2759"/>
<keyword evidence="8" id="KW-0809">Transit peptide</keyword>
<comment type="subcellular location">
    <subcellularLocation>
        <location evidence="1">Membrane</location>
        <topology evidence="1">Multi-pass membrane protein</topology>
    </subcellularLocation>
    <subcellularLocation>
        <location evidence="2">Plastid</location>
        <location evidence="2">Chloroplast</location>
    </subcellularLocation>
</comment>
<evidence type="ECO:0000256" key="9">
    <source>
        <dbReference type="ARBA" id="ARBA00022989"/>
    </source>
</evidence>
<organism evidence="14 15">
    <name type="scientific">Symbiodinium microadriaticum</name>
    <name type="common">Dinoflagellate</name>
    <name type="synonym">Zooxanthella microadriatica</name>
    <dbReference type="NCBI Taxonomy" id="2951"/>
    <lineage>
        <taxon>Eukaryota</taxon>
        <taxon>Sar</taxon>
        <taxon>Alveolata</taxon>
        <taxon>Dinophyceae</taxon>
        <taxon>Suessiales</taxon>
        <taxon>Symbiodiniaceae</taxon>
        <taxon>Symbiodinium</taxon>
    </lineage>
</organism>
<name>A0A1Q9ENC7_SYMMI</name>
<feature type="domain" description="ABC transporter" evidence="13">
    <location>
        <begin position="61"/>
        <end position="113"/>
    </location>
</feature>
<dbReference type="PANTHER" id="PTHR43009:SF10">
    <property type="entry name" value="HOMOGENTISATE SOLANESYLTRANSFERASE, CHLOROPLASTIC"/>
    <property type="match status" value="1"/>
</dbReference>
<evidence type="ECO:0000259" key="13">
    <source>
        <dbReference type="Pfam" id="PF00005"/>
    </source>
</evidence>
<keyword evidence="15" id="KW-1185">Reference proteome</keyword>
<evidence type="ECO:0000313" key="15">
    <source>
        <dbReference type="Proteomes" id="UP000186817"/>
    </source>
</evidence>
<dbReference type="InterPro" id="IPR027417">
    <property type="entry name" value="P-loop_NTPase"/>
</dbReference>
<dbReference type="InterPro" id="IPR044878">
    <property type="entry name" value="UbiA_sf"/>
</dbReference>
<dbReference type="Pfam" id="PF01040">
    <property type="entry name" value="UbiA"/>
    <property type="match status" value="1"/>
</dbReference>
<keyword evidence="5" id="KW-0934">Plastid</keyword>
<dbReference type="GO" id="GO:0016887">
    <property type="term" value="F:ATP hydrolysis activity"/>
    <property type="evidence" value="ECO:0007669"/>
    <property type="project" value="InterPro"/>
</dbReference>
<protein>
    <submittedName>
        <fullName evidence="14">Putative homogentisate phytyltransferase 2, chloroplastic</fullName>
    </submittedName>
</protein>
<feature type="transmembrane region" description="Helical" evidence="12">
    <location>
        <begin position="579"/>
        <end position="598"/>
    </location>
</feature>